<dbReference type="InterPro" id="IPR018950">
    <property type="entry name" value="DiS-bond_isomerase_DsbC/G_N"/>
</dbReference>
<dbReference type="InterPro" id="IPR036249">
    <property type="entry name" value="Thioredoxin-like_sf"/>
</dbReference>
<protein>
    <recommendedName>
        <fullName evidence="7">Thiol:disulfide interchange protein</fullName>
    </recommendedName>
</protein>
<evidence type="ECO:0000259" key="8">
    <source>
        <dbReference type="Pfam" id="PF10411"/>
    </source>
</evidence>
<evidence type="ECO:0000256" key="7">
    <source>
        <dbReference type="RuleBase" id="RU364038"/>
    </source>
</evidence>
<dbReference type="Gene3D" id="3.40.30.10">
    <property type="entry name" value="Glutaredoxin"/>
    <property type="match status" value="1"/>
</dbReference>
<keyword evidence="6 7" id="KW-0676">Redox-active center</keyword>
<accession>A0A2V3ZIU2</accession>
<reference evidence="11" key="1">
    <citation type="submission" date="2018-05" db="EMBL/GenBank/DDBJ databases">
        <authorList>
            <person name="Lu D."/>
        </authorList>
    </citation>
    <scope>NUCLEOTIDE SEQUENCE [LARGE SCALE GENOMIC DNA]</scope>
    <source>
        <strain evidence="11">F01</strain>
    </source>
</reference>
<dbReference type="EMBL" id="QFWX01000005">
    <property type="protein sequence ID" value="PXX90240.1"/>
    <property type="molecule type" value="Genomic_DNA"/>
</dbReference>
<evidence type="ECO:0000256" key="3">
    <source>
        <dbReference type="ARBA" id="ARBA00022729"/>
    </source>
</evidence>
<feature type="domain" description="Disulphide bond isomerase DsbC/G N-terminal" evidence="8">
    <location>
        <begin position="30"/>
        <end position="95"/>
    </location>
</feature>
<feature type="signal peptide" evidence="7">
    <location>
        <begin position="1"/>
        <end position="28"/>
    </location>
</feature>
<keyword evidence="5" id="KW-1015">Disulfide bond</keyword>
<dbReference type="InterPro" id="IPR009094">
    <property type="entry name" value="DiS-bond_isomerase_DsbC/G_N_sf"/>
</dbReference>
<feature type="domain" description="Thioredoxin-like fold" evidence="9">
    <location>
        <begin position="121"/>
        <end position="243"/>
    </location>
</feature>
<dbReference type="GO" id="GO:0042597">
    <property type="term" value="C:periplasmic space"/>
    <property type="evidence" value="ECO:0007669"/>
    <property type="project" value="UniProtKB-SubCell"/>
</dbReference>
<keyword evidence="10" id="KW-0413">Isomerase</keyword>
<evidence type="ECO:0000256" key="5">
    <source>
        <dbReference type="ARBA" id="ARBA00023157"/>
    </source>
</evidence>
<keyword evidence="4 7" id="KW-0574">Periplasm</keyword>
<evidence type="ECO:0000256" key="2">
    <source>
        <dbReference type="ARBA" id="ARBA00009813"/>
    </source>
</evidence>
<evidence type="ECO:0000256" key="1">
    <source>
        <dbReference type="ARBA" id="ARBA00004418"/>
    </source>
</evidence>
<proteinExistence type="inferred from homology"/>
<gene>
    <name evidence="10" type="ORF">DIT71_12100</name>
</gene>
<feature type="chain" id="PRO_5015801918" description="Thiol:disulfide interchange protein" evidence="7">
    <location>
        <begin position="29"/>
        <end position="248"/>
    </location>
</feature>
<dbReference type="PANTHER" id="PTHR35272:SF3">
    <property type="entry name" value="THIOL:DISULFIDE INTERCHANGE PROTEIN DSBC"/>
    <property type="match status" value="1"/>
</dbReference>
<dbReference type="InterPro" id="IPR051470">
    <property type="entry name" value="Thiol:disulfide_interchange"/>
</dbReference>
<comment type="caution">
    <text evidence="10">The sequence shown here is derived from an EMBL/GenBank/DDBJ whole genome shotgun (WGS) entry which is preliminary data.</text>
</comment>
<comment type="subcellular location">
    <subcellularLocation>
        <location evidence="1 7">Periplasm</location>
    </subcellularLocation>
</comment>
<dbReference type="CDD" id="cd03020">
    <property type="entry name" value="DsbA_DsbC_DsbG"/>
    <property type="match status" value="1"/>
</dbReference>
<comment type="similarity">
    <text evidence="2 7">Belongs to the thioredoxin family. DsbC subfamily.</text>
</comment>
<dbReference type="Pfam" id="PF13098">
    <property type="entry name" value="Thioredoxin_2"/>
    <property type="match status" value="1"/>
</dbReference>
<dbReference type="GO" id="GO:0016853">
    <property type="term" value="F:isomerase activity"/>
    <property type="evidence" value="ECO:0007669"/>
    <property type="project" value="UniProtKB-KW"/>
</dbReference>
<dbReference type="Proteomes" id="UP000253987">
    <property type="component" value="Unassembled WGS sequence"/>
</dbReference>
<comment type="function">
    <text evidence="7">Required for disulfide bond formation in some periplasmic proteins. Acts by transferring its disulfide bond to other proteins and is reduced in the process.</text>
</comment>
<reference evidence="10 11" key="2">
    <citation type="submission" date="2018-06" db="EMBL/GenBank/DDBJ databases">
        <title>Marinobactersediminissp. nov, a moderately halophilic bacterium isolated from marine solar saltern.</title>
        <authorList>
            <person name="Zhang Y."/>
        </authorList>
    </citation>
    <scope>NUCLEOTIDE SEQUENCE [LARGE SCALE GENOMIC DNA]</scope>
    <source>
        <strain evidence="10 11">F01</strain>
    </source>
</reference>
<evidence type="ECO:0000313" key="11">
    <source>
        <dbReference type="Proteomes" id="UP000253987"/>
    </source>
</evidence>
<dbReference type="Gene3D" id="3.10.450.70">
    <property type="entry name" value="Disulphide bond isomerase, DsbC/G, N-terminal"/>
    <property type="match status" value="1"/>
</dbReference>
<dbReference type="SUPFAM" id="SSF52833">
    <property type="entry name" value="Thioredoxin-like"/>
    <property type="match status" value="1"/>
</dbReference>
<name>A0A2V3ZIU2_9GAMM</name>
<evidence type="ECO:0000313" key="10">
    <source>
        <dbReference type="EMBL" id="PXX90240.1"/>
    </source>
</evidence>
<dbReference type="SUPFAM" id="SSF54423">
    <property type="entry name" value="DsbC/DsbG N-terminal domain-like"/>
    <property type="match status" value="1"/>
</dbReference>
<evidence type="ECO:0000259" key="9">
    <source>
        <dbReference type="Pfam" id="PF13098"/>
    </source>
</evidence>
<dbReference type="Pfam" id="PF10411">
    <property type="entry name" value="DsbC_N"/>
    <property type="match status" value="1"/>
</dbReference>
<keyword evidence="3 7" id="KW-0732">Signal</keyword>
<dbReference type="OrthoDB" id="12976at2"/>
<dbReference type="PANTHER" id="PTHR35272">
    <property type="entry name" value="THIOL:DISULFIDE INTERCHANGE PROTEIN DSBC-RELATED"/>
    <property type="match status" value="1"/>
</dbReference>
<organism evidence="10 11">
    <name type="scientific">Marinobacter vulgaris</name>
    <dbReference type="NCBI Taxonomy" id="1928331"/>
    <lineage>
        <taxon>Bacteria</taxon>
        <taxon>Pseudomonadati</taxon>
        <taxon>Pseudomonadota</taxon>
        <taxon>Gammaproteobacteria</taxon>
        <taxon>Pseudomonadales</taxon>
        <taxon>Marinobacteraceae</taxon>
        <taxon>Marinobacter</taxon>
    </lineage>
</organism>
<dbReference type="InterPro" id="IPR012336">
    <property type="entry name" value="Thioredoxin-like_fold"/>
</dbReference>
<dbReference type="AlphaFoldDB" id="A0A2V3ZIU2"/>
<sequence>MLTKSLFKYCLLFATVALAMAATSTLQAGEIEDTIAEKLTAAVPGLKISEIRKSEAEGLYEVYSNNGDTIFTTADGQYILTGDLLKVTDNGIANVSEQRRATQRARTMDEFGDRGVISYAAKGPEKASIAVFTDIDCPYCRKMHDEVPQLNEMGITVHYYGFPRSGPNTPSFRKYISVWCADDQQAAMDAAKQGRSVQERSCENPVAEQFQLGGRIGVTGTPAIVLDDGNIVPGYVPAEKLAEGLGLL</sequence>
<evidence type="ECO:0000256" key="6">
    <source>
        <dbReference type="ARBA" id="ARBA00023284"/>
    </source>
</evidence>
<dbReference type="InterPro" id="IPR033954">
    <property type="entry name" value="DiS-bond_Isoase_DsbC/G"/>
</dbReference>
<keyword evidence="11" id="KW-1185">Reference proteome</keyword>
<evidence type="ECO:0000256" key="4">
    <source>
        <dbReference type="ARBA" id="ARBA00022764"/>
    </source>
</evidence>